<sequence>MGAFGETFPLLAPPRLGADERVGAGAHCLAGQQFARREDEGFGEVAGAALIVNTDGGESIHFVAPQVDTNGHIGCGREHVDDGTASGDLAAVLNDFLTAVATGDQGLEQLFGIDDGTRVHTNWLDVYCAGTESLQQRTHAGHDDGRATLRVA</sequence>
<gene>
    <name evidence="1" type="ORF">UFOPK2366_01410</name>
</gene>
<reference evidence="1" key="1">
    <citation type="submission" date="2020-05" db="EMBL/GenBank/DDBJ databases">
        <authorList>
            <person name="Chiriac C."/>
            <person name="Salcher M."/>
            <person name="Ghai R."/>
            <person name="Kavagutti S V."/>
        </authorList>
    </citation>
    <scope>NUCLEOTIDE SEQUENCE</scope>
</reference>
<name>A0A6J6PWV9_9ZZZZ</name>
<dbReference type="EMBL" id="CAEZXM010000284">
    <property type="protein sequence ID" value="CAB4704050.1"/>
    <property type="molecule type" value="Genomic_DNA"/>
</dbReference>
<protein>
    <submittedName>
        <fullName evidence="1">Unannotated protein</fullName>
    </submittedName>
</protein>
<dbReference type="AlphaFoldDB" id="A0A6J6PWV9"/>
<accession>A0A6J6PWV9</accession>
<organism evidence="1">
    <name type="scientific">freshwater metagenome</name>
    <dbReference type="NCBI Taxonomy" id="449393"/>
    <lineage>
        <taxon>unclassified sequences</taxon>
        <taxon>metagenomes</taxon>
        <taxon>ecological metagenomes</taxon>
    </lineage>
</organism>
<evidence type="ECO:0000313" key="1">
    <source>
        <dbReference type="EMBL" id="CAB4704050.1"/>
    </source>
</evidence>
<proteinExistence type="predicted"/>